<dbReference type="Pfam" id="PF18312">
    <property type="entry name" value="ScsC_N"/>
    <property type="match status" value="1"/>
</dbReference>
<evidence type="ECO:0000256" key="3">
    <source>
        <dbReference type="ARBA" id="ARBA00023157"/>
    </source>
</evidence>
<feature type="chain" id="PRO_5036955674" evidence="5">
    <location>
        <begin position="26"/>
        <end position="245"/>
    </location>
</feature>
<dbReference type="InterPro" id="IPR036249">
    <property type="entry name" value="Thioredoxin-like_sf"/>
</dbReference>
<dbReference type="PANTHER" id="PTHR13887:SF14">
    <property type="entry name" value="DISULFIDE BOND FORMATION PROTEIN D"/>
    <property type="match status" value="1"/>
</dbReference>
<protein>
    <submittedName>
        <fullName evidence="7">Outer membrane protein</fullName>
    </submittedName>
</protein>
<keyword evidence="8" id="KW-1185">Reference proteome</keyword>
<keyword evidence="3" id="KW-1015">Disulfide bond</keyword>
<dbReference type="InterPro" id="IPR017937">
    <property type="entry name" value="Thioredoxin_CS"/>
</dbReference>
<dbReference type="Proteomes" id="UP000626148">
    <property type="component" value="Unassembled WGS sequence"/>
</dbReference>
<dbReference type="SUPFAM" id="SSF52833">
    <property type="entry name" value="Thioredoxin-like"/>
    <property type="match status" value="1"/>
</dbReference>
<dbReference type="EMBL" id="BMXR01000003">
    <property type="protein sequence ID" value="GGX49396.1"/>
    <property type="molecule type" value="Genomic_DNA"/>
</dbReference>
<keyword evidence="2" id="KW-0560">Oxidoreductase</keyword>
<keyword evidence="4" id="KW-0676">Redox-active center</keyword>
<evidence type="ECO:0000256" key="1">
    <source>
        <dbReference type="ARBA" id="ARBA00022729"/>
    </source>
</evidence>
<comment type="caution">
    <text evidence="7">The sequence shown here is derived from an EMBL/GenBank/DDBJ whole genome shotgun (WGS) entry which is preliminary data.</text>
</comment>
<evidence type="ECO:0000256" key="2">
    <source>
        <dbReference type="ARBA" id="ARBA00023002"/>
    </source>
</evidence>
<dbReference type="InterPro" id="IPR013766">
    <property type="entry name" value="Thioredoxin_domain"/>
</dbReference>
<accession>A0A918K4U4</accession>
<dbReference type="Gene3D" id="3.40.30.10">
    <property type="entry name" value="Glutaredoxin"/>
    <property type="match status" value="1"/>
</dbReference>
<feature type="signal peptide" evidence="5">
    <location>
        <begin position="1"/>
        <end position="25"/>
    </location>
</feature>
<dbReference type="GO" id="GO:0015036">
    <property type="term" value="F:disulfide oxidoreductase activity"/>
    <property type="evidence" value="ECO:0007669"/>
    <property type="project" value="UniProtKB-ARBA"/>
</dbReference>
<gene>
    <name evidence="7" type="ORF">GCM10007392_15880</name>
</gene>
<sequence length="245" mass="27497">MIQKSRWTMLVLIPLMALTALTVRAEEMSEQEVERIVRDYLLENPEVIVEAINVLRQREQAAEEAAASEQLSGLENELVNAERDPVGGNPDGQITLVEFFDYNCGYCKRVNSTLQALIEDNPDLRVVYKEFPILSETSMTAARASLAVNALYPEQYETFHRRLLDQRGSLQQDSQVWDAVAQLDVDVEAVKTEAGKSWVQDTISRNHQLAQQLNITGTPTFIVGDSILRGAYPQADIQDAIDKNS</sequence>
<dbReference type="PROSITE" id="PS51352">
    <property type="entry name" value="THIOREDOXIN_2"/>
    <property type="match status" value="1"/>
</dbReference>
<dbReference type="CDD" id="cd03023">
    <property type="entry name" value="DsbA_Com1_like"/>
    <property type="match status" value="1"/>
</dbReference>
<evidence type="ECO:0000313" key="8">
    <source>
        <dbReference type="Proteomes" id="UP000626148"/>
    </source>
</evidence>
<organism evidence="7 8">
    <name type="scientific">Saccharospirillum salsuginis</name>
    <dbReference type="NCBI Taxonomy" id="418750"/>
    <lineage>
        <taxon>Bacteria</taxon>
        <taxon>Pseudomonadati</taxon>
        <taxon>Pseudomonadota</taxon>
        <taxon>Gammaproteobacteria</taxon>
        <taxon>Oceanospirillales</taxon>
        <taxon>Saccharospirillaceae</taxon>
        <taxon>Saccharospirillum</taxon>
    </lineage>
</organism>
<name>A0A918K4U4_9GAMM</name>
<feature type="domain" description="Thioredoxin" evidence="6">
    <location>
        <begin position="60"/>
        <end position="245"/>
    </location>
</feature>
<proteinExistence type="predicted"/>
<dbReference type="InterPro" id="IPR001853">
    <property type="entry name" value="DSBA-like_thioredoxin_dom"/>
</dbReference>
<keyword evidence="1 5" id="KW-0732">Signal</keyword>
<evidence type="ECO:0000259" key="6">
    <source>
        <dbReference type="PROSITE" id="PS51352"/>
    </source>
</evidence>
<evidence type="ECO:0000256" key="4">
    <source>
        <dbReference type="ARBA" id="ARBA00023284"/>
    </source>
</evidence>
<dbReference type="Pfam" id="PF01323">
    <property type="entry name" value="DSBA"/>
    <property type="match status" value="1"/>
</dbReference>
<reference evidence="7" key="2">
    <citation type="submission" date="2020-09" db="EMBL/GenBank/DDBJ databases">
        <authorList>
            <person name="Sun Q."/>
            <person name="Kim S."/>
        </authorList>
    </citation>
    <scope>NUCLEOTIDE SEQUENCE</scope>
    <source>
        <strain evidence="7">KCTC 22169</strain>
    </source>
</reference>
<evidence type="ECO:0000313" key="7">
    <source>
        <dbReference type="EMBL" id="GGX49396.1"/>
    </source>
</evidence>
<dbReference type="AlphaFoldDB" id="A0A918K4U4"/>
<dbReference type="PROSITE" id="PS00194">
    <property type="entry name" value="THIOREDOXIN_1"/>
    <property type="match status" value="1"/>
</dbReference>
<reference evidence="7" key="1">
    <citation type="journal article" date="2014" name="Int. J. Syst. Evol. Microbiol.">
        <title>Complete genome sequence of Corynebacterium casei LMG S-19264T (=DSM 44701T), isolated from a smear-ripened cheese.</title>
        <authorList>
            <consortium name="US DOE Joint Genome Institute (JGI-PGF)"/>
            <person name="Walter F."/>
            <person name="Albersmeier A."/>
            <person name="Kalinowski J."/>
            <person name="Ruckert C."/>
        </authorList>
    </citation>
    <scope>NUCLEOTIDE SEQUENCE</scope>
    <source>
        <strain evidence="7">KCTC 22169</strain>
    </source>
</reference>
<evidence type="ECO:0000256" key="5">
    <source>
        <dbReference type="SAM" id="SignalP"/>
    </source>
</evidence>
<dbReference type="RefSeq" id="WP_189608000.1">
    <property type="nucleotide sequence ID" value="NZ_BMXR01000003.1"/>
</dbReference>
<dbReference type="PANTHER" id="PTHR13887">
    <property type="entry name" value="GLUTATHIONE S-TRANSFERASE KAPPA"/>
    <property type="match status" value="1"/>
</dbReference>
<dbReference type="InterPro" id="IPR041205">
    <property type="entry name" value="ScsC_N"/>
</dbReference>